<dbReference type="InterPro" id="IPR047664">
    <property type="entry name" value="SWEET"/>
</dbReference>
<keyword evidence="7 9" id="KW-1133">Transmembrane helix</keyword>
<evidence type="ECO:0000256" key="7">
    <source>
        <dbReference type="ARBA" id="ARBA00022989"/>
    </source>
</evidence>
<dbReference type="GO" id="GO:0012505">
    <property type="term" value="C:endomembrane system"/>
    <property type="evidence" value="ECO:0007669"/>
    <property type="project" value="UniProtKB-SubCell"/>
</dbReference>
<comment type="caution">
    <text evidence="10">The sequence shown here is derived from an EMBL/GenBank/DDBJ whole genome shotgun (WGS) entry which is preliminary data.</text>
</comment>
<accession>A0AAV8U0F7</accession>
<comment type="similarity">
    <text evidence="2 9">Belongs to the SWEET sugar transporter family.</text>
</comment>
<protein>
    <recommendedName>
        <fullName evidence="9">Bidirectional sugar transporter SWEET</fullName>
    </recommendedName>
</protein>
<dbReference type="PANTHER" id="PTHR10791">
    <property type="entry name" value="RAG1-ACTIVATING PROTEIN 1"/>
    <property type="match status" value="1"/>
</dbReference>
<comment type="function">
    <text evidence="9">Mediates both low-affinity uptake and efflux of sugar across the membrane.</text>
</comment>
<feature type="transmembrane region" description="Helical" evidence="9">
    <location>
        <begin position="132"/>
        <end position="153"/>
    </location>
</feature>
<dbReference type="GO" id="GO:0051260">
    <property type="term" value="P:protein homooligomerization"/>
    <property type="evidence" value="ECO:0007669"/>
    <property type="project" value="UniProtKB-ARBA"/>
</dbReference>
<evidence type="ECO:0000256" key="1">
    <source>
        <dbReference type="ARBA" id="ARBA00004127"/>
    </source>
</evidence>
<dbReference type="GO" id="GO:0051119">
    <property type="term" value="F:sugar transmembrane transporter activity"/>
    <property type="evidence" value="ECO:0007669"/>
    <property type="project" value="InterPro"/>
</dbReference>
<sequence length="238" mass="27007">MTEKETARTVIGIIGNVISFFLFLSPLPTMIKIIKQKAVEEFKPDPYIATVLNCAMWSLYGLPFVKPHSILVTTINAVGLVIELIYCVIFFIYSPWKRRRRIALFLAVEAVIMAGVVLITMLVFHTTRKRSLFVGILAIILNVIMYASPLTVMKLVIKTKSVKYMPFYLSLANFCNGLIWLVYALLKIDINVALPNGLGALSGLLQLILYAVYYRTTKWDDDQRRDTDHNRSDPLDPS</sequence>
<evidence type="ECO:0000256" key="3">
    <source>
        <dbReference type="ARBA" id="ARBA00022448"/>
    </source>
</evidence>
<name>A0AAV8U0F7_9ROSI</name>
<gene>
    <name evidence="10" type="ORF">K2173_027025</name>
</gene>
<feature type="transmembrane region" description="Helical" evidence="9">
    <location>
        <begin position="46"/>
        <end position="64"/>
    </location>
</feature>
<feature type="transmembrane region" description="Helical" evidence="9">
    <location>
        <begin position="70"/>
        <end position="92"/>
    </location>
</feature>
<dbReference type="Proteomes" id="UP001159364">
    <property type="component" value="Linkage Group LG02"/>
</dbReference>
<keyword evidence="8 9" id="KW-0472">Membrane</keyword>
<proteinExistence type="inferred from homology"/>
<keyword evidence="11" id="KW-1185">Reference proteome</keyword>
<evidence type="ECO:0000256" key="4">
    <source>
        <dbReference type="ARBA" id="ARBA00022597"/>
    </source>
</evidence>
<feature type="transmembrane region" description="Helical" evidence="9">
    <location>
        <begin position="6"/>
        <end position="25"/>
    </location>
</feature>
<dbReference type="FunFam" id="1.20.1280.290:FF:000002">
    <property type="entry name" value="Bidirectional sugar transporter SWEET"/>
    <property type="match status" value="1"/>
</dbReference>
<dbReference type="GO" id="GO:0005886">
    <property type="term" value="C:plasma membrane"/>
    <property type="evidence" value="ECO:0007669"/>
    <property type="project" value="UniProtKB-SubCell"/>
</dbReference>
<keyword evidence="6" id="KW-0677">Repeat</keyword>
<feature type="transmembrane region" description="Helical" evidence="9">
    <location>
        <begin position="104"/>
        <end position="126"/>
    </location>
</feature>
<evidence type="ECO:0000313" key="10">
    <source>
        <dbReference type="EMBL" id="KAJ8771848.1"/>
    </source>
</evidence>
<dbReference type="Gene3D" id="1.20.1280.290">
    <property type="match status" value="2"/>
</dbReference>
<evidence type="ECO:0000256" key="9">
    <source>
        <dbReference type="RuleBase" id="RU910715"/>
    </source>
</evidence>
<dbReference type="FunFam" id="1.20.1280.290:FF:000001">
    <property type="entry name" value="Bidirectional sugar transporter SWEET"/>
    <property type="match status" value="1"/>
</dbReference>
<dbReference type="PANTHER" id="PTHR10791:SF159">
    <property type="entry name" value="BIDIRECTIONAL SUGAR TRANSPORTER SWEET5"/>
    <property type="match status" value="1"/>
</dbReference>
<evidence type="ECO:0000256" key="8">
    <source>
        <dbReference type="ARBA" id="ARBA00023136"/>
    </source>
</evidence>
<keyword evidence="5 9" id="KW-0812">Transmembrane</keyword>
<dbReference type="InterPro" id="IPR004316">
    <property type="entry name" value="SWEET_rpt"/>
</dbReference>
<reference evidence="10 11" key="1">
    <citation type="submission" date="2021-09" db="EMBL/GenBank/DDBJ databases">
        <title>Genomic insights and catalytic innovation underlie evolution of tropane alkaloids biosynthesis.</title>
        <authorList>
            <person name="Wang Y.-J."/>
            <person name="Tian T."/>
            <person name="Huang J.-P."/>
            <person name="Huang S.-X."/>
        </authorList>
    </citation>
    <scope>NUCLEOTIDE SEQUENCE [LARGE SCALE GENOMIC DNA]</scope>
    <source>
        <strain evidence="10">KIB-2018</strain>
        <tissue evidence="10">Leaf</tissue>
    </source>
</reference>
<evidence type="ECO:0000313" key="11">
    <source>
        <dbReference type="Proteomes" id="UP001159364"/>
    </source>
</evidence>
<evidence type="ECO:0000256" key="6">
    <source>
        <dbReference type="ARBA" id="ARBA00022737"/>
    </source>
</evidence>
<keyword evidence="4 9" id="KW-0762">Sugar transport</keyword>
<evidence type="ECO:0000256" key="2">
    <source>
        <dbReference type="ARBA" id="ARBA00007809"/>
    </source>
</evidence>
<keyword evidence="3 9" id="KW-0813">Transport</keyword>
<feature type="transmembrane region" description="Helical" evidence="9">
    <location>
        <begin position="192"/>
        <end position="214"/>
    </location>
</feature>
<feature type="transmembrane region" description="Helical" evidence="9">
    <location>
        <begin position="165"/>
        <end position="186"/>
    </location>
</feature>
<dbReference type="AlphaFoldDB" id="A0AAV8U0F7"/>
<dbReference type="EMBL" id="JAIWQS010000002">
    <property type="protein sequence ID" value="KAJ8771848.1"/>
    <property type="molecule type" value="Genomic_DNA"/>
</dbReference>
<dbReference type="Pfam" id="PF03083">
    <property type="entry name" value="MtN3_slv"/>
    <property type="match status" value="2"/>
</dbReference>
<organism evidence="10 11">
    <name type="scientific">Erythroxylum novogranatense</name>
    <dbReference type="NCBI Taxonomy" id="1862640"/>
    <lineage>
        <taxon>Eukaryota</taxon>
        <taxon>Viridiplantae</taxon>
        <taxon>Streptophyta</taxon>
        <taxon>Embryophyta</taxon>
        <taxon>Tracheophyta</taxon>
        <taxon>Spermatophyta</taxon>
        <taxon>Magnoliopsida</taxon>
        <taxon>eudicotyledons</taxon>
        <taxon>Gunneridae</taxon>
        <taxon>Pentapetalae</taxon>
        <taxon>rosids</taxon>
        <taxon>fabids</taxon>
        <taxon>Malpighiales</taxon>
        <taxon>Erythroxylaceae</taxon>
        <taxon>Erythroxylum</taxon>
    </lineage>
</organism>
<evidence type="ECO:0000256" key="5">
    <source>
        <dbReference type="ARBA" id="ARBA00022692"/>
    </source>
</evidence>
<comment type="subcellular location">
    <subcellularLocation>
        <location evidence="9">Cell membrane</location>
        <topology evidence="9">Multi-pass membrane protein</topology>
    </subcellularLocation>
    <subcellularLocation>
        <location evidence="1">Endomembrane system</location>
        <topology evidence="1">Multi-pass membrane protein</topology>
    </subcellularLocation>
</comment>